<reference evidence="2 3" key="1">
    <citation type="submission" date="2017-03" db="EMBL/GenBank/DDBJ databases">
        <title>An alternative strategy for trypanosome survival in the mammalian bloodstream revealed through genome and transcriptome analysis of the ubiquitous bovine parasite Trypanosoma (Megatrypanum) theileri.</title>
        <authorList>
            <person name="Kelly S."/>
            <person name="Ivens A."/>
            <person name="Mott A."/>
            <person name="O'Neill E."/>
            <person name="Emms D."/>
            <person name="Macleod O."/>
            <person name="Voorheis P."/>
            <person name="Matthews J."/>
            <person name="Matthews K."/>
            <person name="Carrington M."/>
        </authorList>
    </citation>
    <scope>NUCLEOTIDE SEQUENCE [LARGE SCALE GENOMIC DNA]</scope>
    <source>
        <strain evidence="2">Edinburgh</strain>
    </source>
</reference>
<sequence length="97" mass="9749">CDSRTITADPSGGGHGSSSSGGGGGQSARQQGQKTLGDRTDENRAGNGTAEDLAEPEKNNKAQTGSDEQSKQLNEAGEGVGSPSVGDKRDAENTDSQ</sequence>
<feature type="non-terminal residue" evidence="2">
    <location>
        <position position="1"/>
    </location>
</feature>
<feature type="compositionally biased region" description="Basic and acidic residues" evidence="1">
    <location>
        <begin position="86"/>
        <end position="97"/>
    </location>
</feature>
<gene>
    <name evidence="2" type="ORF">TM35_000981140</name>
</gene>
<keyword evidence="3" id="KW-1185">Reference proteome</keyword>
<accession>A0A1X0NFT2</accession>
<dbReference type="VEuPathDB" id="TriTrypDB:TM35_000981140"/>
<feature type="compositionally biased region" description="Gly residues" evidence="1">
    <location>
        <begin position="11"/>
        <end position="26"/>
    </location>
</feature>
<comment type="caution">
    <text evidence="2">The sequence shown here is derived from an EMBL/GenBank/DDBJ whole genome shotgun (WGS) entry which is preliminary data.</text>
</comment>
<feature type="region of interest" description="Disordered" evidence="1">
    <location>
        <begin position="1"/>
        <end position="97"/>
    </location>
</feature>
<dbReference type="EMBL" id="NBCO01000098">
    <property type="protein sequence ID" value="ORC82111.1"/>
    <property type="molecule type" value="Genomic_DNA"/>
</dbReference>
<feature type="compositionally biased region" description="Polar residues" evidence="1">
    <location>
        <begin position="61"/>
        <end position="73"/>
    </location>
</feature>
<dbReference type="GeneID" id="39991365"/>
<dbReference type="Proteomes" id="UP000192257">
    <property type="component" value="Unassembled WGS sequence"/>
</dbReference>
<evidence type="ECO:0000313" key="3">
    <source>
        <dbReference type="Proteomes" id="UP000192257"/>
    </source>
</evidence>
<dbReference type="RefSeq" id="XP_028877135.1">
    <property type="nucleotide sequence ID" value="XM_029031585.1"/>
</dbReference>
<organism evidence="2 3">
    <name type="scientific">Trypanosoma theileri</name>
    <dbReference type="NCBI Taxonomy" id="67003"/>
    <lineage>
        <taxon>Eukaryota</taxon>
        <taxon>Discoba</taxon>
        <taxon>Euglenozoa</taxon>
        <taxon>Kinetoplastea</taxon>
        <taxon>Metakinetoplastina</taxon>
        <taxon>Trypanosomatida</taxon>
        <taxon>Trypanosomatidae</taxon>
        <taxon>Trypanosoma</taxon>
    </lineage>
</organism>
<evidence type="ECO:0000256" key="1">
    <source>
        <dbReference type="SAM" id="MobiDB-lite"/>
    </source>
</evidence>
<evidence type="ECO:0000313" key="2">
    <source>
        <dbReference type="EMBL" id="ORC82111.1"/>
    </source>
</evidence>
<feature type="non-terminal residue" evidence="2">
    <location>
        <position position="97"/>
    </location>
</feature>
<proteinExistence type="predicted"/>
<name>A0A1X0NFT2_9TRYP</name>
<protein>
    <submittedName>
        <fullName evidence="2">Uncharacterized protein</fullName>
    </submittedName>
</protein>
<dbReference type="AlphaFoldDB" id="A0A1X0NFT2"/>